<protein>
    <submittedName>
        <fullName evidence="4">Transposase, IS605 OrfB family protein</fullName>
    </submittedName>
</protein>
<feature type="domain" description="Cas12f1-like TNB" evidence="3">
    <location>
        <begin position="143"/>
        <end position="206"/>
    </location>
</feature>
<evidence type="ECO:0000259" key="3">
    <source>
        <dbReference type="Pfam" id="PF07282"/>
    </source>
</evidence>
<evidence type="ECO:0000313" key="5">
    <source>
        <dbReference type="Proteomes" id="UP000011693"/>
    </source>
</evidence>
<sequence>MGGTMTSTPLPTTIPPYGTVESTPIGVDVGVKNLIAAASVDATPESAFVLTGDHLRRRHDVLVEAMRALQGTKFDTTDGQAQLFAALWHQIRPQVYDAAVRVVHYARQFTAPILVLEDLPHATVTLWESRADTNLGSWLLPTLQHAIIVKSRATGIPVVYVDPSNTTRQCHVCGTLASVKQDVIKCTTDDCSVETVCRDWSAAVSIAQRAVSAETEVIEAWADEGSIAPPSVASSERDSQTAPSTQGTPDTADATTETDS</sequence>
<dbReference type="EMBL" id="AOIN01000008">
    <property type="protein sequence ID" value="ELZ06322.1"/>
    <property type="molecule type" value="Genomic_DNA"/>
</dbReference>
<accession>M0B722</accession>
<feature type="compositionally biased region" description="Low complexity" evidence="2">
    <location>
        <begin position="248"/>
        <end position="260"/>
    </location>
</feature>
<reference evidence="4 5" key="1">
    <citation type="journal article" date="2014" name="PLoS Genet.">
        <title>Phylogenetically driven sequencing of extremely halophilic archaea reveals strategies for static and dynamic osmo-response.</title>
        <authorList>
            <person name="Becker E.A."/>
            <person name="Seitzer P.M."/>
            <person name="Tritt A."/>
            <person name="Larsen D."/>
            <person name="Krusor M."/>
            <person name="Yao A.I."/>
            <person name="Wu D."/>
            <person name="Madern D."/>
            <person name="Eisen J.A."/>
            <person name="Darling A.E."/>
            <person name="Facciotti M.T."/>
        </authorList>
    </citation>
    <scope>NUCLEOTIDE SEQUENCE [LARGE SCALE GENOMIC DNA]</scope>
    <source>
        <strain evidence="4 5">JCM 10990</strain>
    </source>
</reference>
<organism evidence="4 5">
    <name type="scientific">Natrialba chahannaoensis JCM 10990</name>
    <dbReference type="NCBI Taxonomy" id="1227492"/>
    <lineage>
        <taxon>Archaea</taxon>
        <taxon>Methanobacteriati</taxon>
        <taxon>Methanobacteriota</taxon>
        <taxon>Stenosarchaea group</taxon>
        <taxon>Halobacteria</taxon>
        <taxon>Halobacteriales</taxon>
        <taxon>Natrialbaceae</taxon>
        <taxon>Natrialba</taxon>
    </lineage>
</organism>
<feature type="region of interest" description="Disordered" evidence="2">
    <location>
        <begin position="223"/>
        <end position="260"/>
    </location>
</feature>
<keyword evidence="1" id="KW-0238">DNA-binding</keyword>
<dbReference type="InterPro" id="IPR010095">
    <property type="entry name" value="Cas12f1-like_TNB"/>
</dbReference>
<keyword evidence="5" id="KW-1185">Reference proteome</keyword>
<dbReference type="Pfam" id="PF07282">
    <property type="entry name" value="Cas12f1-like_TNB"/>
    <property type="match status" value="1"/>
</dbReference>
<dbReference type="PATRIC" id="fig|1227492.4.peg.153"/>
<gene>
    <name evidence="4" type="ORF">C482_00830</name>
</gene>
<dbReference type="AlphaFoldDB" id="M0B722"/>
<evidence type="ECO:0000256" key="1">
    <source>
        <dbReference type="ARBA" id="ARBA00023125"/>
    </source>
</evidence>
<evidence type="ECO:0000313" key="4">
    <source>
        <dbReference type="EMBL" id="ELZ06322.1"/>
    </source>
</evidence>
<dbReference type="Proteomes" id="UP000011693">
    <property type="component" value="Unassembled WGS sequence"/>
</dbReference>
<name>M0B722_9EURY</name>
<dbReference type="GO" id="GO:0003677">
    <property type="term" value="F:DNA binding"/>
    <property type="evidence" value="ECO:0007669"/>
    <property type="project" value="UniProtKB-KW"/>
</dbReference>
<dbReference type="STRING" id="1227492.C482_00830"/>
<comment type="caution">
    <text evidence="4">The sequence shown here is derived from an EMBL/GenBank/DDBJ whole genome shotgun (WGS) entry which is preliminary data.</text>
</comment>
<proteinExistence type="predicted"/>
<evidence type="ECO:0000256" key="2">
    <source>
        <dbReference type="SAM" id="MobiDB-lite"/>
    </source>
</evidence>